<feature type="compositionally biased region" description="Basic and acidic residues" evidence="1">
    <location>
        <begin position="128"/>
        <end position="141"/>
    </location>
</feature>
<proteinExistence type="predicted"/>
<accession>A0A412K790</accession>
<evidence type="ECO:0000313" key="3">
    <source>
        <dbReference type="Proteomes" id="UP000285462"/>
    </source>
</evidence>
<gene>
    <name evidence="2" type="ORF">DWX79_06075</name>
</gene>
<evidence type="ECO:0000313" key="2">
    <source>
        <dbReference type="EMBL" id="RGS64607.1"/>
    </source>
</evidence>
<dbReference type="Proteomes" id="UP000285462">
    <property type="component" value="Unassembled WGS sequence"/>
</dbReference>
<feature type="region of interest" description="Disordered" evidence="1">
    <location>
        <begin position="1"/>
        <end position="31"/>
    </location>
</feature>
<evidence type="ECO:0000256" key="1">
    <source>
        <dbReference type="SAM" id="MobiDB-lite"/>
    </source>
</evidence>
<sequence length="183" mass="20729">MRQDPNDSSVVVPRAGRDHDERTERTIREGSREWSETVSLSPAVLKVDGTRIRYTDQFRTHLLRELLEGHGPTDMFRKVGLPPELIGGKRIERCANHTRKSGRVMALLEHVGDTWPDAPDDAPAAGGDRSEHAPDRADDPWRTIMSMSRRINYLDERVRELERLVAGMPQPDTDRPSNDGEGE</sequence>
<feature type="compositionally biased region" description="Basic and acidic residues" evidence="1">
    <location>
        <begin position="15"/>
        <end position="31"/>
    </location>
</feature>
<feature type="compositionally biased region" description="Basic and acidic residues" evidence="1">
    <location>
        <begin position="172"/>
        <end position="183"/>
    </location>
</feature>
<dbReference type="RefSeq" id="WP_117759946.1">
    <property type="nucleotide sequence ID" value="NZ_CP024959.1"/>
</dbReference>
<dbReference type="EMBL" id="QRVT01000003">
    <property type="protein sequence ID" value="RGS64607.1"/>
    <property type="molecule type" value="Genomic_DNA"/>
</dbReference>
<dbReference type="AlphaFoldDB" id="A0A412K790"/>
<feature type="region of interest" description="Disordered" evidence="1">
    <location>
        <begin position="163"/>
        <end position="183"/>
    </location>
</feature>
<protein>
    <submittedName>
        <fullName evidence="2">Uncharacterized protein</fullName>
    </submittedName>
</protein>
<name>A0A412K790_BIFAD</name>
<organism evidence="2 3">
    <name type="scientific">Bifidobacterium adolescentis</name>
    <dbReference type="NCBI Taxonomy" id="1680"/>
    <lineage>
        <taxon>Bacteria</taxon>
        <taxon>Bacillati</taxon>
        <taxon>Actinomycetota</taxon>
        <taxon>Actinomycetes</taxon>
        <taxon>Bifidobacteriales</taxon>
        <taxon>Bifidobacteriaceae</taxon>
        <taxon>Bifidobacterium</taxon>
    </lineage>
</organism>
<comment type="caution">
    <text evidence="2">The sequence shown here is derived from an EMBL/GenBank/DDBJ whole genome shotgun (WGS) entry which is preliminary data.</text>
</comment>
<feature type="region of interest" description="Disordered" evidence="1">
    <location>
        <begin position="114"/>
        <end position="141"/>
    </location>
</feature>
<reference evidence="2 3" key="1">
    <citation type="submission" date="2018-08" db="EMBL/GenBank/DDBJ databases">
        <title>A genome reference for cultivated species of the human gut microbiota.</title>
        <authorList>
            <person name="Zou Y."/>
            <person name="Xue W."/>
            <person name="Luo G."/>
        </authorList>
    </citation>
    <scope>NUCLEOTIDE SEQUENCE [LARGE SCALE GENOMIC DNA]</scope>
    <source>
        <strain evidence="2 3">AF21-27</strain>
    </source>
</reference>